<dbReference type="Gene3D" id="3.40.50.1580">
    <property type="entry name" value="Nucleoside phosphorylase domain"/>
    <property type="match status" value="1"/>
</dbReference>
<dbReference type="OrthoDB" id="9792278at2"/>
<dbReference type="InterPro" id="IPR000845">
    <property type="entry name" value="Nucleoside_phosphorylase_d"/>
</dbReference>
<feature type="domain" description="Nucleoside phosphorylase" evidence="1">
    <location>
        <begin position="35"/>
        <end position="307"/>
    </location>
</feature>
<reference evidence="2 3" key="1">
    <citation type="submission" date="2019-01" db="EMBL/GenBank/DDBJ databases">
        <title>Lacunisphaera sp. strain TWA-58.</title>
        <authorList>
            <person name="Chen W.-M."/>
        </authorList>
    </citation>
    <scope>NUCLEOTIDE SEQUENCE [LARGE SCALE GENOMIC DNA]</scope>
    <source>
        <strain evidence="2 3">TWA-58</strain>
    </source>
</reference>
<dbReference type="RefSeq" id="WP_129047647.1">
    <property type="nucleotide sequence ID" value="NZ_SDHX01000001.1"/>
</dbReference>
<proteinExistence type="predicted"/>
<dbReference type="InterPro" id="IPR035994">
    <property type="entry name" value="Nucleoside_phosphorylase_sf"/>
</dbReference>
<organism evidence="2 3">
    <name type="scientific">Oleiharenicola lentus</name>
    <dbReference type="NCBI Taxonomy" id="2508720"/>
    <lineage>
        <taxon>Bacteria</taxon>
        <taxon>Pseudomonadati</taxon>
        <taxon>Verrucomicrobiota</taxon>
        <taxon>Opitutia</taxon>
        <taxon>Opitutales</taxon>
        <taxon>Opitutaceae</taxon>
        <taxon>Oleiharenicola</taxon>
    </lineage>
</organism>
<accession>A0A4Q1CBJ6</accession>
<evidence type="ECO:0000313" key="2">
    <source>
        <dbReference type="EMBL" id="RXK56281.1"/>
    </source>
</evidence>
<dbReference type="PANTHER" id="PTHR21234">
    <property type="entry name" value="PURINE NUCLEOSIDE PHOSPHORYLASE"/>
    <property type="match status" value="1"/>
</dbReference>
<dbReference type="AlphaFoldDB" id="A0A4Q1CBJ6"/>
<dbReference type="CDD" id="cd09008">
    <property type="entry name" value="MTAN"/>
    <property type="match status" value="1"/>
</dbReference>
<dbReference type="GO" id="GO:0003824">
    <property type="term" value="F:catalytic activity"/>
    <property type="evidence" value="ECO:0007669"/>
    <property type="project" value="InterPro"/>
</dbReference>
<dbReference type="Proteomes" id="UP000290218">
    <property type="component" value="Unassembled WGS sequence"/>
</dbReference>
<evidence type="ECO:0000313" key="3">
    <source>
        <dbReference type="Proteomes" id="UP000290218"/>
    </source>
</evidence>
<dbReference type="GO" id="GO:0009116">
    <property type="term" value="P:nucleoside metabolic process"/>
    <property type="evidence" value="ECO:0007669"/>
    <property type="project" value="InterPro"/>
</dbReference>
<dbReference type="EMBL" id="SDHX01000001">
    <property type="protein sequence ID" value="RXK56281.1"/>
    <property type="molecule type" value="Genomic_DNA"/>
</dbReference>
<evidence type="ECO:0000259" key="1">
    <source>
        <dbReference type="Pfam" id="PF01048"/>
    </source>
</evidence>
<gene>
    <name evidence="2" type="ORF">ESB00_10520</name>
</gene>
<sequence>MFPTSRRDFLCRLALLVGLFWPLLIRAAEPSKPLIAVLNAYPPEMDAMVKEFGLLDGGFREQQVKGFRYFHGQVEGKDVVVFETGMSLVNAAMALQLALERLPITHVLFAGVAGGTDPDLHVGDVVIPEQWAYHSEAAYFNPTPDGSGWIKADYFKQQYPNFGMIFPDAVHATRSDRPRFEKTPFFPADPALLATARRAVAKLGPFTSAKTGRKVTVSFGGVGVTGTVFLDNRDYRKFVRETWGARCADMETTAYAHVCYTNQVPFLAVRALSDLAGGQDHGEKNPIDAHESVSSAHAVKVLRAILREM</sequence>
<keyword evidence="3" id="KW-1185">Reference proteome</keyword>
<dbReference type="Pfam" id="PF01048">
    <property type="entry name" value="PNP_UDP_1"/>
    <property type="match status" value="1"/>
</dbReference>
<name>A0A4Q1CBJ6_9BACT</name>
<dbReference type="SUPFAM" id="SSF53167">
    <property type="entry name" value="Purine and uridine phosphorylases"/>
    <property type="match status" value="1"/>
</dbReference>
<comment type="caution">
    <text evidence="2">The sequence shown here is derived from an EMBL/GenBank/DDBJ whole genome shotgun (WGS) entry which is preliminary data.</text>
</comment>
<dbReference type="PANTHER" id="PTHR21234:SF30">
    <property type="entry name" value="PHOSPHORYLASE SUPERFAMILY PROTEIN"/>
    <property type="match status" value="1"/>
</dbReference>
<protein>
    <submittedName>
        <fullName evidence="2">5'-nucleosidase</fullName>
    </submittedName>
</protein>